<dbReference type="PANTHER" id="PTHR10582:SF2">
    <property type="entry name" value="INACTIVE"/>
    <property type="match status" value="1"/>
</dbReference>
<feature type="transmembrane region" description="Helical" evidence="3">
    <location>
        <begin position="463"/>
        <end position="484"/>
    </location>
</feature>
<dbReference type="PANTHER" id="PTHR10582">
    <property type="entry name" value="TRANSIENT RECEPTOR POTENTIAL ION CHANNEL PROTEIN"/>
    <property type="match status" value="1"/>
</dbReference>
<protein>
    <submittedName>
        <fullName evidence="4">NEDD8-like protein RUB1</fullName>
    </submittedName>
</protein>
<keyword evidence="3" id="KW-0812">Transmembrane</keyword>
<feature type="transmembrane region" description="Helical" evidence="3">
    <location>
        <begin position="389"/>
        <end position="406"/>
    </location>
</feature>
<keyword evidence="1" id="KW-0677">Repeat</keyword>
<feature type="compositionally biased region" description="Basic and acidic residues" evidence="2">
    <location>
        <begin position="749"/>
        <end position="765"/>
    </location>
</feature>
<dbReference type="InterPro" id="IPR009050">
    <property type="entry name" value="Globin-like_sf"/>
</dbReference>
<dbReference type="InterPro" id="IPR024862">
    <property type="entry name" value="TRPV"/>
</dbReference>
<dbReference type="EMBL" id="CAXAMM010023336">
    <property type="protein sequence ID" value="CAK9053487.1"/>
    <property type="molecule type" value="Genomic_DNA"/>
</dbReference>
<gene>
    <name evidence="4" type="ORF">SCF082_LOCUS29127</name>
</gene>
<feature type="transmembrane region" description="Helical" evidence="3">
    <location>
        <begin position="518"/>
        <end position="539"/>
    </location>
</feature>
<feature type="transmembrane region" description="Helical" evidence="3">
    <location>
        <begin position="615"/>
        <end position="637"/>
    </location>
</feature>
<dbReference type="SUPFAM" id="SSF46458">
    <property type="entry name" value="Globin-like"/>
    <property type="match status" value="1"/>
</dbReference>
<reference evidence="4 5" key="1">
    <citation type="submission" date="2024-02" db="EMBL/GenBank/DDBJ databases">
        <authorList>
            <person name="Chen Y."/>
            <person name="Shah S."/>
            <person name="Dougan E. K."/>
            <person name="Thang M."/>
            <person name="Chan C."/>
        </authorList>
    </citation>
    <scope>NUCLEOTIDE SEQUENCE [LARGE SCALE GENOMIC DNA]</scope>
</reference>
<name>A0ABP0MPS7_9DINO</name>
<accession>A0ABP0MPS7</accession>
<dbReference type="Gene3D" id="1.10.490.10">
    <property type="entry name" value="Globins"/>
    <property type="match status" value="1"/>
</dbReference>
<proteinExistence type="predicted"/>
<dbReference type="Proteomes" id="UP001642464">
    <property type="component" value="Unassembled WGS sequence"/>
</dbReference>
<evidence type="ECO:0000313" key="5">
    <source>
        <dbReference type="Proteomes" id="UP001642464"/>
    </source>
</evidence>
<organism evidence="4 5">
    <name type="scientific">Durusdinium trenchii</name>
    <dbReference type="NCBI Taxonomy" id="1381693"/>
    <lineage>
        <taxon>Eukaryota</taxon>
        <taxon>Sar</taxon>
        <taxon>Alveolata</taxon>
        <taxon>Dinophyceae</taxon>
        <taxon>Suessiales</taxon>
        <taxon>Symbiodiniaceae</taxon>
        <taxon>Durusdinium</taxon>
    </lineage>
</organism>
<dbReference type="InterPro" id="IPR012292">
    <property type="entry name" value="Globin/Proto"/>
</dbReference>
<keyword evidence="5" id="KW-1185">Reference proteome</keyword>
<dbReference type="CDD" id="cd01040">
    <property type="entry name" value="Mb-like"/>
    <property type="match status" value="1"/>
</dbReference>
<evidence type="ECO:0000256" key="1">
    <source>
        <dbReference type="ARBA" id="ARBA00022737"/>
    </source>
</evidence>
<keyword evidence="3" id="KW-1133">Transmembrane helix</keyword>
<sequence>MEAAQTGTPTWPKPTIVQRHSKRFFHSDAVQIQLTEFRSVMLATLRSLAPKDWDTEHEVAWNWLWENIERMLKAQWGKPKVQERALDLFIGGLSDEMVNYFRREVYKRFFQNAPAGQDHFKQSTTRLYFLADRVVEITLDMFKRPRKMVQEISGLGLRHVGFGIPTEMFGPYVSAAVDTVASMSPDDHALAGFRWSLTLVAKILVRAVGEGATLVMRAINTNQEQAMKKAVAIAPRGKRATELLNISVGTQSISPLFWAIESGALNSARAMIIDLLTIRADRDVYYYGCNELFTRHPDIIQRLCKDAPTLLYTLLDGLVWRSRLTVQAQRRINYYVKHLVQDLHGKSSQSLSWLAAHGDPKVIVHPVVVMFADLIWSHLAMYHFLLGRCYFLFTVCVFVTSQAVLFRHDGTETVEENVIRFACRCFLYFFGLSKLCFDQCRLLATDLKTRNLRWFRCFPIPRYLFSLQHGGTCLLAILLILMYIEEPIMWCGVFSITDKGPLIFTNNCIEAEQAKNTYSILSCFAMLLYWALLMDFTLFSMRISAFVLVCGHVLADVGLFALSLMFLILAFSTAISSLKHAVENFSGVDPWLVGLLQMTLGMFPRGDYYQFESDVAVSISVSAFVAVVSIFLLNLLIAQLNQSYHAVFEDMQGYARLNRAGVTAATLQGIPSKNWSRFLENLKFDERLEFNEGDIGLAGGIQVTEPANANPVTEETIRRYGGATAPSMPWPQEPEDVAEEDKFDRIEKLIIKASKTKPEGRDGRRGFGGKGTSSQGSESEAADSGGLQTPDVRQALKLGK</sequence>
<evidence type="ECO:0000256" key="3">
    <source>
        <dbReference type="SAM" id="Phobius"/>
    </source>
</evidence>
<feature type="region of interest" description="Disordered" evidence="2">
    <location>
        <begin position="749"/>
        <end position="800"/>
    </location>
</feature>
<dbReference type="InterPro" id="IPR044399">
    <property type="entry name" value="Mb-like_M"/>
</dbReference>
<comment type="caution">
    <text evidence="4">The sequence shown here is derived from an EMBL/GenBank/DDBJ whole genome shotgun (WGS) entry which is preliminary data.</text>
</comment>
<feature type="transmembrane region" description="Helical" evidence="3">
    <location>
        <begin position="546"/>
        <end position="571"/>
    </location>
</feature>
<evidence type="ECO:0000313" key="4">
    <source>
        <dbReference type="EMBL" id="CAK9053487.1"/>
    </source>
</evidence>
<evidence type="ECO:0000256" key="2">
    <source>
        <dbReference type="SAM" id="MobiDB-lite"/>
    </source>
</evidence>
<keyword evidence="3" id="KW-0472">Membrane</keyword>